<proteinExistence type="predicted"/>
<feature type="region of interest" description="Disordered" evidence="1">
    <location>
        <begin position="111"/>
        <end position="134"/>
    </location>
</feature>
<dbReference type="EMBL" id="CP090163">
    <property type="protein sequence ID" value="UJO11204.1"/>
    <property type="molecule type" value="Genomic_DNA"/>
</dbReference>
<dbReference type="GeneID" id="71982114"/>
<feature type="region of interest" description="Disordered" evidence="1">
    <location>
        <begin position="1"/>
        <end position="77"/>
    </location>
</feature>
<dbReference type="AlphaFoldDB" id="A0A9Q8P2W9"/>
<name>A0A9Q8P2W9_PASFU</name>
<accession>A0A9Q8P2W9</accession>
<keyword evidence="3" id="KW-1185">Reference proteome</keyword>
<protein>
    <submittedName>
        <fullName evidence="2">Uncharacterized protein</fullName>
    </submittedName>
</protein>
<evidence type="ECO:0000313" key="3">
    <source>
        <dbReference type="Proteomes" id="UP000756132"/>
    </source>
</evidence>
<organism evidence="2 3">
    <name type="scientific">Passalora fulva</name>
    <name type="common">Tomato leaf mold</name>
    <name type="synonym">Cladosporium fulvum</name>
    <dbReference type="NCBI Taxonomy" id="5499"/>
    <lineage>
        <taxon>Eukaryota</taxon>
        <taxon>Fungi</taxon>
        <taxon>Dikarya</taxon>
        <taxon>Ascomycota</taxon>
        <taxon>Pezizomycotina</taxon>
        <taxon>Dothideomycetes</taxon>
        <taxon>Dothideomycetidae</taxon>
        <taxon>Mycosphaerellales</taxon>
        <taxon>Mycosphaerellaceae</taxon>
        <taxon>Fulvia</taxon>
    </lineage>
</organism>
<evidence type="ECO:0000256" key="1">
    <source>
        <dbReference type="SAM" id="MobiDB-lite"/>
    </source>
</evidence>
<feature type="compositionally biased region" description="Low complexity" evidence="1">
    <location>
        <begin position="20"/>
        <end position="31"/>
    </location>
</feature>
<dbReference type="Proteomes" id="UP000756132">
    <property type="component" value="Chromosome 1"/>
</dbReference>
<dbReference type="KEGG" id="ffu:CLAFUR5_02236"/>
<dbReference type="OrthoDB" id="3438983at2759"/>
<dbReference type="RefSeq" id="XP_047755570.1">
    <property type="nucleotide sequence ID" value="XM_047901384.1"/>
</dbReference>
<gene>
    <name evidence="2" type="ORF">CLAFUR5_02236</name>
</gene>
<sequence>MVLNKVKIKTASVASSVGSTPTQATTTNPWTKNVAPALPKQPTVQSSPSPAPAPTPASTSQVPAWRRNASQAPGRSIAPSMLKSVLNGNASRLDPGLASAMGGLSLSSQKPAPPANYYDPSLGPEGEPLPDAWSGSACPSVNTIGGYNVSFRNASCVRHKRTVNDFQRGEIICLPFHVANLNPKNKLGQNFRLVKTCEGPAFSKRRILVVLYKHQQDLHCLPMYSFEGQGLAAKHQSLWPEYVQVKMQNATKFHQIGQYQPIVARTYDSSRPLMVESVVHLTGGVRVDSSEDISYVGRLTEESYLRLVALHDRRVAVAKKVPWESDRGRDGQGRFVLP</sequence>
<evidence type="ECO:0000313" key="2">
    <source>
        <dbReference type="EMBL" id="UJO11204.1"/>
    </source>
</evidence>
<reference evidence="2" key="1">
    <citation type="submission" date="2021-12" db="EMBL/GenBank/DDBJ databases">
        <authorList>
            <person name="Zaccaron A."/>
            <person name="Stergiopoulos I."/>
        </authorList>
    </citation>
    <scope>NUCLEOTIDE SEQUENCE</scope>
    <source>
        <strain evidence="2">Race5_Kim</strain>
    </source>
</reference>
<reference evidence="2" key="2">
    <citation type="journal article" date="2022" name="Microb. Genom.">
        <title>A chromosome-scale genome assembly of the tomato pathogen Cladosporium fulvum reveals a compartmentalized genome architecture and the presence of a dispensable chromosome.</title>
        <authorList>
            <person name="Zaccaron A.Z."/>
            <person name="Chen L.H."/>
            <person name="Samaras A."/>
            <person name="Stergiopoulos I."/>
        </authorList>
    </citation>
    <scope>NUCLEOTIDE SEQUENCE</scope>
    <source>
        <strain evidence="2">Race5_Kim</strain>
    </source>
</reference>